<evidence type="ECO:0000313" key="1">
    <source>
        <dbReference type="EMBL" id="KAH6921551.1"/>
    </source>
</evidence>
<organism evidence="1 2">
    <name type="scientific">Hyalomma asiaticum</name>
    <name type="common">Tick</name>
    <dbReference type="NCBI Taxonomy" id="266040"/>
    <lineage>
        <taxon>Eukaryota</taxon>
        <taxon>Metazoa</taxon>
        <taxon>Ecdysozoa</taxon>
        <taxon>Arthropoda</taxon>
        <taxon>Chelicerata</taxon>
        <taxon>Arachnida</taxon>
        <taxon>Acari</taxon>
        <taxon>Parasitiformes</taxon>
        <taxon>Ixodida</taxon>
        <taxon>Ixodoidea</taxon>
        <taxon>Ixodidae</taxon>
        <taxon>Hyalomminae</taxon>
        <taxon>Hyalomma</taxon>
    </lineage>
</organism>
<comment type="caution">
    <text evidence="1">The sequence shown here is derived from an EMBL/GenBank/DDBJ whole genome shotgun (WGS) entry which is preliminary data.</text>
</comment>
<name>A0ACB7RIP5_HYAAI</name>
<dbReference type="EMBL" id="CM023489">
    <property type="protein sequence ID" value="KAH6921551.1"/>
    <property type="molecule type" value="Genomic_DNA"/>
</dbReference>
<keyword evidence="2" id="KW-1185">Reference proteome</keyword>
<gene>
    <name evidence="1" type="ORF">HPB50_002216</name>
</gene>
<sequence length="359" mass="39774">MAAIEKYVLDNPFRPASSLKEDAPPSPCGFAKGASGQLRGGAGQRVFKRHLPAWDFGCDNCDQGFASQAELTVHCAGHVSCPRDDCGFEASPAVVALHEKLQHDSPFIRRTAAVGTDEDVEEWRRQRRLRYPTLRNIEAKKAAEVERQARREVINESARGRRRQRNKRRQRSRRRASSDNCVPPPPSQPEPSAVREERSLGEDLQDEPPPDQITDSDSDCEHQGSKATEPSACMVSGALASLMACYGSDDDEPPTEQPLPSSAAPPPPTEALPEKAKPADGARAKTTTRKPCWPPRRKLTLLERLLEPEMRHERNVVLQCVHYVVDNDFFGQAGPDEDTSLIPRCTQSPIEVYKTGGRV</sequence>
<evidence type="ECO:0000313" key="2">
    <source>
        <dbReference type="Proteomes" id="UP000821845"/>
    </source>
</evidence>
<reference evidence="1" key="1">
    <citation type="submission" date="2020-05" db="EMBL/GenBank/DDBJ databases">
        <title>Large-scale comparative analyses of tick genomes elucidate their genetic diversity and vector capacities.</title>
        <authorList>
            <person name="Jia N."/>
            <person name="Wang J."/>
            <person name="Shi W."/>
            <person name="Du L."/>
            <person name="Sun Y."/>
            <person name="Zhan W."/>
            <person name="Jiang J."/>
            <person name="Wang Q."/>
            <person name="Zhang B."/>
            <person name="Ji P."/>
            <person name="Sakyi L.B."/>
            <person name="Cui X."/>
            <person name="Yuan T."/>
            <person name="Jiang B."/>
            <person name="Yang W."/>
            <person name="Lam T.T.-Y."/>
            <person name="Chang Q."/>
            <person name="Ding S."/>
            <person name="Wang X."/>
            <person name="Zhu J."/>
            <person name="Ruan X."/>
            <person name="Zhao L."/>
            <person name="Wei J."/>
            <person name="Que T."/>
            <person name="Du C."/>
            <person name="Cheng J."/>
            <person name="Dai P."/>
            <person name="Han X."/>
            <person name="Huang E."/>
            <person name="Gao Y."/>
            <person name="Liu J."/>
            <person name="Shao H."/>
            <person name="Ye R."/>
            <person name="Li L."/>
            <person name="Wei W."/>
            <person name="Wang X."/>
            <person name="Wang C."/>
            <person name="Yang T."/>
            <person name="Huo Q."/>
            <person name="Li W."/>
            <person name="Guo W."/>
            <person name="Chen H."/>
            <person name="Zhou L."/>
            <person name="Ni X."/>
            <person name="Tian J."/>
            <person name="Zhou Y."/>
            <person name="Sheng Y."/>
            <person name="Liu T."/>
            <person name="Pan Y."/>
            <person name="Xia L."/>
            <person name="Li J."/>
            <person name="Zhao F."/>
            <person name="Cao W."/>
        </authorList>
    </citation>
    <scope>NUCLEOTIDE SEQUENCE</scope>
    <source>
        <strain evidence="1">Hyas-2018</strain>
    </source>
</reference>
<accession>A0ACB7RIP5</accession>
<proteinExistence type="predicted"/>
<dbReference type="Proteomes" id="UP000821845">
    <property type="component" value="Chromosome 9"/>
</dbReference>
<protein>
    <submittedName>
        <fullName evidence="1">Uncharacterized protein</fullName>
    </submittedName>
</protein>